<feature type="chain" id="PRO_5025623029" evidence="3">
    <location>
        <begin position="27"/>
        <end position="377"/>
    </location>
</feature>
<protein>
    <submittedName>
        <fullName evidence="5">Zona pellucida-like domain-containing protein 1</fullName>
    </submittedName>
</protein>
<dbReference type="InterPro" id="IPR055355">
    <property type="entry name" value="ZP-C"/>
</dbReference>
<organism evidence="5 6">
    <name type="scientific">Salmo trutta</name>
    <name type="common">Brown trout</name>
    <dbReference type="NCBI Taxonomy" id="8032"/>
    <lineage>
        <taxon>Eukaryota</taxon>
        <taxon>Metazoa</taxon>
        <taxon>Chordata</taxon>
        <taxon>Craniata</taxon>
        <taxon>Vertebrata</taxon>
        <taxon>Euteleostomi</taxon>
        <taxon>Actinopterygii</taxon>
        <taxon>Neopterygii</taxon>
        <taxon>Teleostei</taxon>
        <taxon>Protacanthopterygii</taxon>
        <taxon>Salmoniformes</taxon>
        <taxon>Salmonidae</taxon>
        <taxon>Salmoninae</taxon>
        <taxon>Salmo</taxon>
    </lineage>
</organism>
<dbReference type="InParanoid" id="A0A674BF74"/>
<dbReference type="InterPro" id="IPR042235">
    <property type="entry name" value="ZP-C_dom"/>
</dbReference>
<accession>A0A674BF74</accession>
<dbReference type="PANTHER" id="PTHR14002:SF10">
    <property type="entry name" value="ZONA PELLUCIDA-LIKE DOMAIN-CONTAINING PROTEIN 1-RELATED"/>
    <property type="match status" value="1"/>
</dbReference>
<dbReference type="GeneTree" id="ENSGT00940000164443"/>
<dbReference type="SMART" id="SM00241">
    <property type="entry name" value="ZP"/>
    <property type="match status" value="1"/>
</dbReference>
<dbReference type="Gene3D" id="2.60.40.4100">
    <property type="entry name" value="Zona pellucida, ZP-C domain"/>
    <property type="match status" value="1"/>
</dbReference>
<name>A0A674BF74_SALTR</name>
<evidence type="ECO:0000313" key="5">
    <source>
        <dbReference type="Ensembl" id="ENSSTUP00000070094.1"/>
    </source>
</evidence>
<keyword evidence="1 3" id="KW-0732">Signal</keyword>
<dbReference type="PROSITE" id="PS51034">
    <property type="entry name" value="ZP_2"/>
    <property type="match status" value="1"/>
</dbReference>
<dbReference type="Proteomes" id="UP000472277">
    <property type="component" value="Chromosome 26"/>
</dbReference>
<dbReference type="Ensembl" id="ENSSTUT00000074449.1">
    <property type="protein sequence ID" value="ENSSTUP00000070094.1"/>
    <property type="gene ID" value="ENSSTUG00000030772.1"/>
</dbReference>
<sequence length="377" mass="42167">MNTYRLRTMWLPLLVCQLCLILRSEAQTPSTFCNMHSTFRPPVNSDVTVTCGTEVMELSILLCPVYFGGYNETLMALNAQFILPECHGIPDWNIDPPILKFNLSITADAVAVCSNTFRITNEVGTGLFSDFSNVQFVNISGTINSLDPSASIVTNRRQIIYMFSCRYPLQYLVNNSKVTVSGVSLAVRDNDGSFVSTLSMWLYSDTDYTKQLIVPENGINLKTRIFVGVKATSLTERFHVLLDRCYATTSPVPNNSTYYDLFVGCTRDQKTRVELNGASQNAHFSFEAFRFIEHKNITVSTFYLHCVTRLCEVSSCSSLLPNCSGSSRRKREAQGVLANDQATISYGPIKTKVDDGATILYQWCDMIADINDISDMN</sequence>
<evidence type="ECO:0000313" key="6">
    <source>
        <dbReference type="Proteomes" id="UP000472277"/>
    </source>
</evidence>
<dbReference type="Pfam" id="PF00100">
    <property type="entry name" value="Zona_pellucida"/>
    <property type="match status" value="1"/>
</dbReference>
<evidence type="ECO:0000256" key="2">
    <source>
        <dbReference type="ARBA" id="ARBA00023157"/>
    </source>
</evidence>
<proteinExistence type="predicted"/>
<reference evidence="5" key="1">
    <citation type="submission" date="2025-08" db="UniProtKB">
        <authorList>
            <consortium name="Ensembl"/>
        </authorList>
    </citation>
    <scope>IDENTIFICATION</scope>
</reference>
<gene>
    <name evidence="5" type="primary">LOC115163472</name>
</gene>
<feature type="domain" description="ZP" evidence="4">
    <location>
        <begin position="50"/>
        <end position="330"/>
    </location>
</feature>
<keyword evidence="2" id="KW-1015">Disulfide bond</keyword>
<dbReference type="InterPro" id="IPR001507">
    <property type="entry name" value="ZP_dom"/>
</dbReference>
<dbReference type="AlphaFoldDB" id="A0A674BF74"/>
<evidence type="ECO:0000256" key="3">
    <source>
        <dbReference type="SAM" id="SignalP"/>
    </source>
</evidence>
<keyword evidence="6" id="KW-1185">Reference proteome</keyword>
<evidence type="ECO:0000259" key="4">
    <source>
        <dbReference type="PROSITE" id="PS51034"/>
    </source>
</evidence>
<dbReference type="OMA" id="VLKFRFP"/>
<reference evidence="5" key="2">
    <citation type="submission" date="2025-09" db="UniProtKB">
        <authorList>
            <consortium name="Ensembl"/>
        </authorList>
    </citation>
    <scope>IDENTIFICATION</scope>
</reference>
<dbReference type="PANTHER" id="PTHR14002">
    <property type="entry name" value="ENDOGLIN/TGF-BETA RECEPTOR TYPE III"/>
    <property type="match status" value="1"/>
</dbReference>
<evidence type="ECO:0000256" key="1">
    <source>
        <dbReference type="ARBA" id="ARBA00022729"/>
    </source>
</evidence>
<feature type="signal peptide" evidence="3">
    <location>
        <begin position="1"/>
        <end position="26"/>
    </location>
</feature>